<organism evidence="1 2">
    <name type="scientific">Streptomyces gardneri</name>
    <dbReference type="NCBI Taxonomy" id="66892"/>
    <lineage>
        <taxon>Bacteria</taxon>
        <taxon>Bacillati</taxon>
        <taxon>Actinomycetota</taxon>
        <taxon>Actinomycetes</taxon>
        <taxon>Kitasatosporales</taxon>
        <taxon>Streptomycetaceae</taxon>
        <taxon>Streptomyces</taxon>
    </lineage>
</organism>
<protein>
    <recommendedName>
        <fullName evidence="3">TpaE</fullName>
    </recommendedName>
</protein>
<dbReference type="AlphaFoldDB" id="A0A4Y3RYI2"/>
<keyword evidence="2" id="KW-1185">Reference proteome</keyword>
<proteinExistence type="predicted"/>
<name>A0A4Y3RYI2_9ACTN</name>
<dbReference type="GO" id="GO:0016491">
    <property type="term" value="F:oxidoreductase activity"/>
    <property type="evidence" value="ECO:0007669"/>
    <property type="project" value="InterPro"/>
</dbReference>
<dbReference type="InterPro" id="IPR052544">
    <property type="entry name" value="Bacteriocin_Proc_Enz"/>
</dbReference>
<dbReference type="OrthoDB" id="7783880at2"/>
<dbReference type="InterPro" id="IPR000415">
    <property type="entry name" value="Nitroreductase-like"/>
</dbReference>
<evidence type="ECO:0000313" key="2">
    <source>
        <dbReference type="Proteomes" id="UP000315226"/>
    </source>
</evidence>
<dbReference type="RefSeq" id="WP_141302861.1">
    <property type="nucleotide sequence ID" value="NZ_BJMN01000082.1"/>
</dbReference>
<evidence type="ECO:0000313" key="1">
    <source>
        <dbReference type="EMBL" id="GEB62168.1"/>
    </source>
</evidence>
<evidence type="ECO:0008006" key="3">
    <source>
        <dbReference type="Google" id="ProtNLM"/>
    </source>
</evidence>
<dbReference type="PANTHER" id="PTHR43745">
    <property type="entry name" value="NITROREDUCTASE MJ1384-RELATED"/>
    <property type="match status" value="1"/>
</dbReference>
<sequence>MPDHSVITAEAMASAALNDPQFHVPARPRLRRGLSLHHTPEALVVEGTPKKQLLRGAAARELLPRMLPLLDGSRGHEDVAEALGIPAGTVFKALSLLWTCGLIEEAASEATASRAAAVPDALADFLSRIGDSTGANHAWEEALDRLARARVEVFGTGPLADATRRHLADSLMDMGTSSGTGTSSGPDIGTALAPAPGSTLAVAAGLDPDASAALAASCALAGVPLIRLALTGRTAHLGPYVDLAFTPCLACRTAEDPADDRPPLPGDAELAASLFARDLFALLSRSTPSPLPSQWRTVDLADLSQQRRSAATRPGCPHCSAAPGDPVAPPLAARYEAAIAFPPREYADGKAHQAHYKPSNIALQNDEKTWPVAAAVPLPEPPLAALRSPSPALLDDRTAALLLAVTAGRRALLPGRVQRWTASGGNIGSVVAHLVVRDVPGLEPGVYGYVASEHRLARLAADPGAVPGEAPLTVVLTGDFTKVAKKYAAFALRIVLLDAGCATATLRSAATALDLPVAIRTRWDDLAVAAALGIDPDLEPITTLVDLGGAP</sequence>
<dbReference type="Proteomes" id="UP000315226">
    <property type="component" value="Unassembled WGS sequence"/>
</dbReference>
<dbReference type="SUPFAM" id="SSF55469">
    <property type="entry name" value="FMN-dependent nitroreductase-like"/>
    <property type="match status" value="1"/>
</dbReference>
<comment type="caution">
    <text evidence="1">The sequence shown here is derived from an EMBL/GenBank/DDBJ whole genome shotgun (WGS) entry which is preliminary data.</text>
</comment>
<dbReference type="PANTHER" id="PTHR43745:SF2">
    <property type="entry name" value="NITROREDUCTASE MJ1384-RELATED"/>
    <property type="match status" value="1"/>
</dbReference>
<reference evidence="1 2" key="1">
    <citation type="submission" date="2019-06" db="EMBL/GenBank/DDBJ databases">
        <title>Whole genome shotgun sequence of Streptomyces gardneri NBRC 12865.</title>
        <authorList>
            <person name="Hosoyama A."/>
            <person name="Uohara A."/>
            <person name="Ohji S."/>
            <person name="Ichikawa N."/>
        </authorList>
    </citation>
    <scope>NUCLEOTIDE SEQUENCE [LARGE SCALE GENOMIC DNA]</scope>
    <source>
        <strain evidence="1 2">NBRC 12865</strain>
    </source>
</reference>
<dbReference type="Gene3D" id="3.40.50.720">
    <property type="entry name" value="NAD(P)-binding Rossmann-like Domain"/>
    <property type="match status" value="1"/>
</dbReference>
<gene>
    <name evidence="1" type="ORF">SGA01_77730</name>
</gene>
<dbReference type="Gene3D" id="3.40.109.10">
    <property type="entry name" value="NADH Oxidase"/>
    <property type="match status" value="1"/>
</dbReference>
<accession>A0A4Y3RYI2</accession>
<dbReference type="EMBL" id="BJMN01000082">
    <property type="protein sequence ID" value="GEB62168.1"/>
    <property type="molecule type" value="Genomic_DNA"/>
</dbReference>